<dbReference type="InterPro" id="IPR004358">
    <property type="entry name" value="Sig_transdc_His_kin-like_C"/>
</dbReference>
<evidence type="ECO:0000256" key="1">
    <source>
        <dbReference type="ARBA" id="ARBA00000085"/>
    </source>
</evidence>
<gene>
    <name evidence="11" type="ORF">H8698_01450</name>
</gene>
<dbReference type="InterPro" id="IPR035965">
    <property type="entry name" value="PAS-like_dom_sf"/>
</dbReference>
<evidence type="ECO:0000256" key="3">
    <source>
        <dbReference type="ARBA" id="ARBA00012438"/>
    </source>
</evidence>
<dbReference type="Pfam" id="PF00512">
    <property type="entry name" value="HisKA"/>
    <property type="match status" value="1"/>
</dbReference>
<comment type="caution">
    <text evidence="11">The sequence shown here is derived from an EMBL/GenBank/DDBJ whole genome shotgun (WGS) entry which is preliminary data.</text>
</comment>
<evidence type="ECO:0000256" key="6">
    <source>
        <dbReference type="ARBA" id="ARBA00022777"/>
    </source>
</evidence>
<evidence type="ECO:0000313" key="12">
    <source>
        <dbReference type="Proteomes" id="UP000611762"/>
    </source>
</evidence>
<keyword evidence="8 9" id="KW-0472">Membrane</keyword>
<protein>
    <recommendedName>
        <fullName evidence="3">histidine kinase</fullName>
        <ecNumber evidence="3">2.7.13.3</ecNumber>
    </recommendedName>
</protein>
<reference evidence="11" key="1">
    <citation type="submission" date="2020-08" db="EMBL/GenBank/DDBJ databases">
        <title>Genome public.</title>
        <authorList>
            <person name="Liu C."/>
            <person name="Sun Q."/>
        </authorList>
    </citation>
    <scope>NUCLEOTIDE SEQUENCE</scope>
    <source>
        <strain evidence="11">H8</strain>
    </source>
</reference>
<keyword evidence="5" id="KW-0808">Transferase</keyword>
<dbReference type="Gene3D" id="3.30.450.20">
    <property type="entry name" value="PAS domain"/>
    <property type="match status" value="1"/>
</dbReference>
<dbReference type="InterPro" id="IPR003661">
    <property type="entry name" value="HisK_dim/P_dom"/>
</dbReference>
<proteinExistence type="predicted"/>
<comment type="subcellular location">
    <subcellularLocation>
        <location evidence="2">Membrane</location>
    </subcellularLocation>
</comment>
<evidence type="ECO:0000256" key="5">
    <source>
        <dbReference type="ARBA" id="ARBA00022679"/>
    </source>
</evidence>
<dbReference type="CDD" id="cd00082">
    <property type="entry name" value="HisKA"/>
    <property type="match status" value="1"/>
</dbReference>
<keyword evidence="12" id="KW-1185">Reference proteome</keyword>
<dbReference type="FunFam" id="1.10.287.130:FF:000001">
    <property type="entry name" value="Two-component sensor histidine kinase"/>
    <property type="match status" value="1"/>
</dbReference>
<dbReference type="RefSeq" id="WP_249310857.1">
    <property type="nucleotide sequence ID" value="NZ_JACRSU010000001.1"/>
</dbReference>
<dbReference type="PROSITE" id="PS50109">
    <property type="entry name" value="HIS_KIN"/>
    <property type="match status" value="1"/>
</dbReference>
<dbReference type="GO" id="GO:0016036">
    <property type="term" value="P:cellular response to phosphate starvation"/>
    <property type="evidence" value="ECO:0007669"/>
    <property type="project" value="TreeGrafter"/>
</dbReference>
<dbReference type="EC" id="2.7.13.3" evidence="3"/>
<keyword evidence="9" id="KW-1133">Transmembrane helix</keyword>
<dbReference type="Gene3D" id="1.10.287.130">
    <property type="match status" value="1"/>
</dbReference>
<keyword evidence="7" id="KW-0902">Two-component regulatory system</keyword>
<accession>A0A926DKY2</accession>
<dbReference type="SMART" id="SM00387">
    <property type="entry name" value="HATPase_c"/>
    <property type="match status" value="1"/>
</dbReference>
<keyword evidence="9" id="KW-0812">Transmembrane</keyword>
<feature type="domain" description="Histidine kinase" evidence="10">
    <location>
        <begin position="333"/>
        <end position="542"/>
    </location>
</feature>
<dbReference type="EMBL" id="JACRSU010000001">
    <property type="protein sequence ID" value="MBC8539637.1"/>
    <property type="molecule type" value="Genomic_DNA"/>
</dbReference>
<dbReference type="Proteomes" id="UP000611762">
    <property type="component" value="Unassembled WGS sequence"/>
</dbReference>
<evidence type="ECO:0000256" key="9">
    <source>
        <dbReference type="SAM" id="Phobius"/>
    </source>
</evidence>
<dbReference type="GO" id="GO:0005886">
    <property type="term" value="C:plasma membrane"/>
    <property type="evidence" value="ECO:0007669"/>
    <property type="project" value="TreeGrafter"/>
</dbReference>
<sequence length="542" mass="59732">MFQKIYRSMCLLTILTLSLAIVFMLSAFYVCLTQQVKSELVTETRLIYELADTGGDLSGHTFENQFAVFSAGGQKVYGSDLPISAEKIRANILHGNNDFSVYSTFHLENFSKTYYCMTYLSDGNVLCVASTRHNLPALFGGILFVAVLAAVFISIVAANVARAITNNIIAPFREAALMNFADTDSMYEEIKPLIAKLTNQDTEIKRQSDKAKSQKLQLQTVTSNMNEGLVILDSTGNILAMNRCAQEILNADERDVKYKPFLSIPNSGQFEQHLKEASQGKNNDVLFEASGKTYQMFFTPVFEQNIVCGMVILMFDVSEKHRSEQIRREFSANVSHELKTPLTTIFGYSQIITNGIAKPEDVKGFAAKIEKESARLITLIDDIIALSNLEENGPAAQKENVSLKAVAAEVLESLEAQAAKRDILLTLAGGDTQVVANRRQMHELIFNLCDNALKYNKDGGSVTVTLSNNMLCVADTGIGIPPDSIDRLFERFYRVDKSHSKKVNGTGLGLSIVKHIVQSSGAEISVKSTLGEGSTFTVVFHQ</sequence>
<dbReference type="GO" id="GO:0000155">
    <property type="term" value="F:phosphorelay sensor kinase activity"/>
    <property type="evidence" value="ECO:0007669"/>
    <property type="project" value="InterPro"/>
</dbReference>
<dbReference type="InterPro" id="IPR005467">
    <property type="entry name" value="His_kinase_dom"/>
</dbReference>
<organism evidence="11 12">
    <name type="scientific">Congzhengia minquanensis</name>
    <dbReference type="NCBI Taxonomy" id="2763657"/>
    <lineage>
        <taxon>Bacteria</taxon>
        <taxon>Bacillati</taxon>
        <taxon>Bacillota</taxon>
        <taxon>Clostridia</taxon>
        <taxon>Eubacteriales</taxon>
        <taxon>Oscillospiraceae</taxon>
        <taxon>Congzhengia</taxon>
    </lineage>
</organism>
<dbReference type="SUPFAM" id="SSF55785">
    <property type="entry name" value="PYP-like sensor domain (PAS domain)"/>
    <property type="match status" value="1"/>
</dbReference>
<feature type="transmembrane region" description="Helical" evidence="9">
    <location>
        <begin position="137"/>
        <end position="161"/>
    </location>
</feature>
<dbReference type="AlphaFoldDB" id="A0A926DKY2"/>
<evidence type="ECO:0000256" key="4">
    <source>
        <dbReference type="ARBA" id="ARBA00022553"/>
    </source>
</evidence>
<keyword evidence="4" id="KW-0597">Phosphoprotein</keyword>
<dbReference type="InterPro" id="IPR036890">
    <property type="entry name" value="HATPase_C_sf"/>
</dbReference>
<dbReference type="GO" id="GO:0004721">
    <property type="term" value="F:phosphoprotein phosphatase activity"/>
    <property type="evidence" value="ECO:0007669"/>
    <property type="project" value="TreeGrafter"/>
</dbReference>
<evidence type="ECO:0000259" key="10">
    <source>
        <dbReference type="PROSITE" id="PS50109"/>
    </source>
</evidence>
<dbReference type="CDD" id="cd00075">
    <property type="entry name" value="HATPase"/>
    <property type="match status" value="1"/>
</dbReference>
<dbReference type="PANTHER" id="PTHR45453">
    <property type="entry name" value="PHOSPHATE REGULON SENSOR PROTEIN PHOR"/>
    <property type="match status" value="1"/>
</dbReference>
<dbReference type="SUPFAM" id="SSF47384">
    <property type="entry name" value="Homodimeric domain of signal transducing histidine kinase"/>
    <property type="match status" value="1"/>
</dbReference>
<dbReference type="Gene3D" id="3.30.565.10">
    <property type="entry name" value="Histidine kinase-like ATPase, C-terminal domain"/>
    <property type="match status" value="1"/>
</dbReference>
<evidence type="ECO:0000256" key="2">
    <source>
        <dbReference type="ARBA" id="ARBA00004370"/>
    </source>
</evidence>
<comment type="catalytic activity">
    <reaction evidence="1">
        <text>ATP + protein L-histidine = ADP + protein N-phospho-L-histidine.</text>
        <dbReference type="EC" id="2.7.13.3"/>
    </reaction>
</comment>
<dbReference type="InterPro" id="IPR050351">
    <property type="entry name" value="BphY/WalK/GraS-like"/>
</dbReference>
<evidence type="ECO:0000256" key="8">
    <source>
        <dbReference type="ARBA" id="ARBA00023136"/>
    </source>
</evidence>
<dbReference type="InterPro" id="IPR036097">
    <property type="entry name" value="HisK_dim/P_sf"/>
</dbReference>
<name>A0A926DKY2_9FIRM</name>
<dbReference type="PRINTS" id="PR00344">
    <property type="entry name" value="BCTRLSENSOR"/>
</dbReference>
<keyword evidence="6" id="KW-0418">Kinase</keyword>
<dbReference type="SMART" id="SM00388">
    <property type="entry name" value="HisKA"/>
    <property type="match status" value="1"/>
</dbReference>
<dbReference type="FunFam" id="3.30.565.10:FF:000006">
    <property type="entry name" value="Sensor histidine kinase WalK"/>
    <property type="match status" value="1"/>
</dbReference>
<evidence type="ECO:0000313" key="11">
    <source>
        <dbReference type="EMBL" id="MBC8539637.1"/>
    </source>
</evidence>
<evidence type="ECO:0000256" key="7">
    <source>
        <dbReference type="ARBA" id="ARBA00023012"/>
    </source>
</evidence>
<dbReference type="SUPFAM" id="SSF55874">
    <property type="entry name" value="ATPase domain of HSP90 chaperone/DNA topoisomerase II/histidine kinase"/>
    <property type="match status" value="1"/>
</dbReference>
<dbReference type="Pfam" id="PF02518">
    <property type="entry name" value="HATPase_c"/>
    <property type="match status" value="1"/>
</dbReference>
<dbReference type="InterPro" id="IPR003594">
    <property type="entry name" value="HATPase_dom"/>
</dbReference>
<dbReference type="PANTHER" id="PTHR45453:SF1">
    <property type="entry name" value="PHOSPHATE REGULON SENSOR PROTEIN PHOR"/>
    <property type="match status" value="1"/>
</dbReference>